<reference evidence="2" key="1">
    <citation type="journal article" date="2022" name="Mol. Ecol. Resour.">
        <title>The genomes of chicory, endive, great burdock and yacon provide insights into Asteraceae palaeo-polyploidization history and plant inulin production.</title>
        <authorList>
            <person name="Fan W."/>
            <person name="Wang S."/>
            <person name="Wang H."/>
            <person name="Wang A."/>
            <person name="Jiang F."/>
            <person name="Liu H."/>
            <person name="Zhao H."/>
            <person name="Xu D."/>
            <person name="Zhang Y."/>
        </authorList>
    </citation>
    <scope>NUCLEOTIDE SEQUENCE [LARGE SCALE GENOMIC DNA]</scope>
    <source>
        <strain evidence="2">cv. Punajuju</strain>
    </source>
</reference>
<evidence type="ECO:0000313" key="1">
    <source>
        <dbReference type="EMBL" id="KAI3779247.1"/>
    </source>
</evidence>
<name>A0ACB9G911_CICIN</name>
<evidence type="ECO:0000313" key="2">
    <source>
        <dbReference type="Proteomes" id="UP001055811"/>
    </source>
</evidence>
<sequence length="142" mass="15549">MATMEEAGASDGGEAKDAGAVDTGDGKVEKNPLHIGEFDDFLKERANKAVIEAMKSYEPDPEEVTKTFTIEVSEWSSGYNFIYVASVSISRISLIALSFTHLIGNLHASDRDPQLKSECITISRRCFLPVLVNQICDLLMSC</sequence>
<accession>A0ACB9G911</accession>
<proteinExistence type="predicted"/>
<organism evidence="1 2">
    <name type="scientific">Cichorium intybus</name>
    <name type="common">Chicory</name>
    <dbReference type="NCBI Taxonomy" id="13427"/>
    <lineage>
        <taxon>Eukaryota</taxon>
        <taxon>Viridiplantae</taxon>
        <taxon>Streptophyta</taxon>
        <taxon>Embryophyta</taxon>
        <taxon>Tracheophyta</taxon>
        <taxon>Spermatophyta</taxon>
        <taxon>Magnoliopsida</taxon>
        <taxon>eudicotyledons</taxon>
        <taxon>Gunneridae</taxon>
        <taxon>Pentapetalae</taxon>
        <taxon>asterids</taxon>
        <taxon>campanulids</taxon>
        <taxon>Asterales</taxon>
        <taxon>Asteraceae</taxon>
        <taxon>Cichorioideae</taxon>
        <taxon>Cichorieae</taxon>
        <taxon>Cichoriinae</taxon>
        <taxon>Cichorium</taxon>
    </lineage>
</organism>
<keyword evidence="2" id="KW-1185">Reference proteome</keyword>
<dbReference type="EMBL" id="CM042010">
    <property type="protein sequence ID" value="KAI3779247.1"/>
    <property type="molecule type" value="Genomic_DNA"/>
</dbReference>
<reference evidence="1 2" key="2">
    <citation type="journal article" date="2022" name="Mol. Ecol. Resour.">
        <title>The genomes of chicory, endive, great burdock and yacon provide insights into Asteraceae paleo-polyploidization history and plant inulin production.</title>
        <authorList>
            <person name="Fan W."/>
            <person name="Wang S."/>
            <person name="Wang H."/>
            <person name="Wang A."/>
            <person name="Jiang F."/>
            <person name="Liu H."/>
            <person name="Zhao H."/>
            <person name="Xu D."/>
            <person name="Zhang Y."/>
        </authorList>
    </citation>
    <scope>NUCLEOTIDE SEQUENCE [LARGE SCALE GENOMIC DNA]</scope>
    <source>
        <strain evidence="2">cv. Punajuju</strain>
        <tissue evidence="1">Leaves</tissue>
    </source>
</reference>
<comment type="caution">
    <text evidence="1">The sequence shown here is derived from an EMBL/GenBank/DDBJ whole genome shotgun (WGS) entry which is preliminary data.</text>
</comment>
<protein>
    <submittedName>
        <fullName evidence="1">Uncharacterized protein</fullName>
    </submittedName>
</protein>
<dbReference type="Proteomes" id="UP001055811">
    <property type="component" value="Linkage Group LG02"/>
</dbReference>
<gene>
    <name evidence="1" type="ORF">L2E82_08875</name>
</gene>